<reference evidence="2" key="1">
    <citation type="submission" date="2022-07" db="EMBL/GenBank/DDBJ databases">
        <title>Fungi with potential for degradation of polypropylene.</title>
        <authorList>
            <person name="Gostincar C."/>
        </authorList>
    </citation>
    <scope>NUCLEOTIDE SEQUENCE</scope>
    <source>
        <strain evidence="2">EXF-13308</strain>
    </source>
</reference>
<gene>
    <name evidence="2" type="ORF">NKR23_g3876</name>
</gene>
<accession>A0AA38VLG8</accession>
<sequence>MTDITPYKPLTGFKALSFDCYGTLVNWESGILETLQPIISRLGADHPYAKDPVAAIQRFDKLSDELEVAQPTLRYDVNLVSSFKNLAAELGVSVSDEEAAAMGSGPGRWPAFPDTVPGLQELKKHFKLIILSNINDANAESAVAGALGPVEFDAVYTAEQIGSYKPSHSNFRYLFRRARDDLDVDFDKGELLHVARSLTADHVPAKELGLRSVWISRGGDSEEGYGVGGDLEKLRAQGKLGYEWRFDTIEDFSKEVERQFAEAGSAAQ</sequence>
<keyword evidence="3" id="KW-1185">Reference proteome</keyword>
<proteinExistence type="predicted"/>
<dbReference type="EMBL" id="JANBVO010000008">
    <property type="protein sequence ID" value="KAJ9150314.1"/>
    <property type="molecule type" value="Genomic_DNA"/>
</dbReference>
<evidence type="ECO:0000313" key="2">
    <source>
        <dbReference type="EMBL" id="KAJ9150314.1"/>
    </source>
</evidence>
<dbReference type="PRINTS" id="PR00413">
    <property type="entry name" value="HADHALOGNASE"/>
</dbReference>
<protein>
    <submittedName>
        <fullName evidence="2">Haloacid dehalogenase</fullName>
    </submittedName>
</protein>
<dbReference type="Gene3D" id="3.40.50.1000">
    <property type="entry name" value="HAD superfamily/HAD-like"/>
    <property type="match status" value="1"/>
</dbReference>
<dbReference type="PANTHER" id="PTHR43316">
    <property type="entry name" value="HYDROLASE, HALOACID DELAHOGENASE-RELATED"/>
    <property type="match status" value="1"/>
</dbReference>
<dbReference type="Proteomes" id="UP001174694">
    <property type="component" value="Unassembled WGS sequence"/>
</dbReference>
<evidence type="ECO:0000256" key="1">
    <source>
        <dbReference type="ARBA" id="ARBA00022801"/>
    </source>
</evidence>
<comment type="caution">
    <text evidence="2">The sequence shown here is derived from an EMBL/GenBank/DDBJ whole genome shotgun (WGS) entry which is preliminary data.</text>
</comment>
<organism evidence="2 3">
    <name type="scientific">Pleurostoma richardsiae</name>
    <dbReference type="NCBI Taxonomy" id="41990"/>
    <lineage>
        <taxon>Eukaryota</taxon>
        <taxon>Fungi</taxon>
        <taxon>Dikarya</taxon>
        <taxon>Ascomycota</taxon>
        <taxon>Pezizomycotina</taxon>
        <taxon>Sordariomycetes</taxon>
        <taxon>Sordariomycetidae</taxon>
        <taxon>Calosphaeriales</taxon>
        <taxon>Pleurostomataceae</taxon>
        <taxon>Pleurostoma</taxon>
    </lineage>
</organism>
<dbReference type="Pfam" id="PF00702">
    <property type="entry name" value="Hydrolase"/>
    <property type="match status" value="1"/>
</dbReference>
<dbReference type="AlphaFoldDB" id="A0AA38VLG8"/>
<keyword evidence="1" id="KW-0378">Hydrolase</keyword>
<dbReference type="InterPro" id="IPR023214">
    <property type="entry name" value="HAD_sf"/>
</dbReference>
<dbReference type="InterPro" id="IPR036412">
    <property type="entry name" value="HAD-like_sf"/>
</dbReference>
<dbReference type="SUPFAM" id="SSF56784">
    <property type="entry name" value="HAD-like"/>
    <property type="match status" value="1"/>
</dbReference>
<dbReference type="PANTHER" id="PTHR43316:SF9">
    <property type="entry name" value="ACID DEHALOGENASE, PUTATIVE (AFU_ORTHOLOGUE AFUA_6G14460)-RELATED"/>
    <property type="match status" value="1"/>
</dbReference>
<dbReference type="GO" id="GO:0016791">
    <property type="term" value="F:phosphatase activity"/>
    <property type="evidence" value="ECO:0007669"/>
    <property type="project" value="UniProtKB-ARBA"/>
</dbReference>
<evidence type="ECO:0000313" key="3">
    <source>
        <dbReference type="Proteomes" id="UP001174694"/>
    </source>
</evidence>
<name>A0AA38VLG8_9PEZI</name>
<dbReference type="InterPro" id="IPR051540">
    <property type="entry name" value="S-2-haloacid_dehalogenase"/>
</dbReference>
<dbReference type="InterPro" id="IPR006439">
    <property type="entry name" value="HAD-SF_hydro_IA"/>
</dbReference>
<dbReference type="Gene3D" id="1.10.150.750">
    <property type="match status" value="1"/>
</dbReference>